<evidence type="ECO:0000313" key="10">
    <source>
        <dbReference type="Proteomes" id="UP000472265"/>
    </source>
</evidence>
<feature type="domain" description="C2H2-type" evidence="8">
    <location>
        <begin position="90"/>
        <end position="115"/>
    </location>
</feature>
<protein>
    <recommendedName>
        <fullName evidence="8">C2H2-type domain-containing protein</fullName>
    </recommendedName>
</protein>
<dbReference type="InParanoid" id="A0A671TSX7"/>
<dbReference type="PROSITE" id="PS50157">
    <property type="entry name" value="ZINC_FINGER_C2H2_2"/>
    <property type="match status" value="3"/>
</dbReference>
<dbReference type="GO" id="GO:0000978">
    <property type="term" value="F:RNA polymerase II cis-regulatory region sequence-specific DNA binding"/>
    <property type="evidence" value="ECO:0007669"/>
    <property type="project" value="TreeGrafter"/>
</dbReference>
<dbReference type="InterPro" id="IPR036236">
    <property type="entry name" value="Znf_C2H2_sf"/>
</dbReference>
<reference evidence="9" key="2">
    <citation type="submission" date="2025-08" db="UniProtKB">
        <authorList>
            <consortium name="Ensembl"/>
        </authorList>
    </citation>
    <scope>IDENTIFICATION</scope>
</reference>
<organism evidence="9 10">
    <name type="scientific">Sparus aurata</name>
    <name type="common">Gilthead sea bream</name>
    <dbReference type="NCBI Taxonomy" id="8175"/>
    <lineage>
        <taxon>Eukaryota</taxon>
        <taxon>Metazoa</taxon>
        <taxon>Chordata</taxon>
        <taxon>Craniata</taxon>
        <taxon>Vertebrata</taxon>
        <taxon>Euteleostomi</taxon>
        <taxon>Actinopterygii</taxon>
        <taxon>Neopterygii</taxon>
        <taxon>Teleostei</taxon>
        <taxon>Neoteleostei</taxon>
        <taxon>Acanthomorphata</taxon>
        <taxon>Eupercaria</taxon>
        <taxon>Spariformes</taxon>
        <taxon>Sparidae</taxon>
        <taxon>Sparus</taxon>
    </lineage>
</organism>
<dbReference type="PANTHER" id="PTHR23235:SF142">
    <property type="entry name" value="ZINC FINGER PROTEIN 384"/>
    <property type="match status" value="1"/>
</dbReference>
<dbReference type="GeneTree" id="ENSGT00940000161979"/>
<dbReference type="PROSITE" id="PS00028">
    <property type="entry name" value="ZINC_FINGER_C2H2_1"/>
    <property type="match status" value="2"/>
</dbReference>
<accession>A0A671TSX7</accession>
<proteinExistence type="predicted"/>
<sequence>MSQEELCCSQEGEQLVLKQENDTSMLIPPYEESNHSEPEPNSNHQLLSHNSHVAESQNQEGGKNGDSRTTRAANSKPKKRRNTHKGPKSIKCDTCDFRSSGKLWEHMKVHTGEKPYSCNTCGKLFARSNQLGVHMRKQHTGKKLHLCKTCHKGFSHLPQLKKHMSIHES</sequence>
<feature type="compositionally biased region" description="Basic residues" evidence="7">
    <location>
        <begin position="76"/>
        <end position="88"/>
    </location>
</feature>
<dbReference type="InterPro" id="IPR013087">
    <property type="entry name" value="Znf_C2H2_type"/>
</dbReference>
<reference evidence="9" key="1">
    <citation type="submission" date="2021-04" db="EMBL/GenBank/DDBJ databases">
        <authorList>
            <consortium name="Wellcome Sanger Institute Data Sharing"/>
        </authorList>
    </citation>
    <scope>NUCLEOTIDE SEQUENCE [LARGE SCALE GENOMIC DNA]</scope>
</reference>
<evidence type="ECO:0000256" key="3">
    <source>
        <dbReference type="ARBA" id="ARBA00022771"/>
    </source>
</evidence>
<dbReference type="GO" id="GO:0008270">
    <property type="term" value="F:zinc ion binding"/>
    <property type="evidence" value="ECO:0007669"/>
    <property type="project" value="UniProtKB-KW"/>
</dbReference>
<dbReference type="SMART" id="SM00355">
    <property type="entry name" value="ZnF_C2H2"/>
    <property type="match status" value="3"/>
</dbReference>
<feature type="domain" description="C2H2-type" evidence="8">
    <location>
        <begin position="116"/>
        <end position="144"/>
    </location>
</feature>
<evidence type="ECO:0000256" key="6">
    <source>
        <dbReference type="PROSITE-ProRule" id="PRU00042"/>
    </source>
</evidence>
<dbReference type="PANTHER" id="PTHR23235">
    <property type="entry name" value="KRUEPPEL-LIKE TRANSCRIPTION FACTOR"/>
    <property type="match status" value="1"/>
</dbReference>
<dbReference type="OMA" id="ICFRERW"/>
<dbReference type="Gene3D" id="3.30.160.60">
    <property type="entry name" value="Classic Zinc Finger"/>
    <property type="match status" value="3"/>
</dbReference>
<keyword evidence="3 6" id="KW-0863">Zinc-finger</keyword>
<keyword evidence="4" id="KW-0862">Zinc</keyword>
<reference evidence="9" key="3">
    <citation type="submission" date="2025-09" db="UniProtKB">
        <authorList>
            <consortium name="Ensembl"/>
        </authorList>
    </citation>
    <scope>IDENTIFICATION</scope>
</reference>
<evidence type="ECO:0000256" key="2">
    <source>
        <dbReference type="ARBA" id="ARBA00022737"/>
    </source>
</evidence>
<dbReference type="GO" id="GO:0000981">
    <property type="term" value="F:DNA-binding transcription factor activity, RNA polymerase II-specific"/>
    <property type="evidence" value="ECO:0007669"/>
    <property type="project" value="TreeGrafter"/>
</dbReference>
<feature type="region of interest" description="Disordered" evidence="7">
    <location>
        <begin position="1"/>
        <end position="90"/>
    </location>
</feature>
<evidence type="ECO:0000256" key="4">
    <source>
        <dbReference type="ARBA" id="ARBA00022833"/>
    </source>
</evidence>
<name>A0A671TSX7_SPAAU</name>
<evidence type="ECO:0000259" key="8">
    <source>
        <dbReference type="PROSITE" id="PS50157"/>
    </source>
</evidence>
<keyword evidence="1" id="KW-0479">Metal-binding</keyword>
<keyword evidence="10" id="KW-1185">Reference proteome</keyword>
<feature type="compositionally biased region" description="Polar residues" evidence="7">
    <location>
        <begin position="45"/>
        <end position="61"/>
    </location>
</feature>
<dbReference type="Pfam" id="PF00096">
    <property type="entry name" value="zf-C2H2"/>
    <property type="match status" value="2"/>
</dbReference>
<dbReference type="Proteomes" id="UP000472265">
    <property type="component" value="Chromosome 1"/>
</dbReference>
<feature type="domain" description="C2H2-type" evidence="8">
    <location>
        <begin position="145"/>
        <end position="169"/>
    </location>
</feature>
<dbReference type="FunFam" id="3.30.160.60:FF:000100">
    <property type="entry name" value="Zinc finger 45-like"/>
    <property type="match status" value="1"/>
</dbReference>
<evidence type="ECO:0000256" key="1">
    <source>
        <dbReference type="ARBA" id="ARBA00022723"/>
    </source>
</evidence>
<dbReference type="Ensembl" id="ENSSAUT00010004864.1">
    <property type="protein sequence ID" value="ENSSAUP00010004491.1"/>
    <property type="gene ID" value="ENSSAUG00010002310.1"/>
</dbReference>
<dbReference type="SUPFAM" id="SSF57667">
    <property type="entry name" value="beta-beta-alpha zinc fingers"/>
    <property type="match status" value="1"/>
</dbReference>
<dbReference type="AlphaFoldDB" id="A0A671TSX7"/>
<keyword evidence="2" id="KW-0677">Repeat</keyword>
<evidence type="ECO:0000256" key="7">
    <source>
        <dbReference type="SAM" id="MobiDB-lite"/>
    </source>
</evidence>
<evidence type="ECO:0000313" key="9">
    <source>
        <dbReference type="Ensembl" id="ENSSAUP00010004491.1"/>
    </source>
</evidence>
<keyword evidence="5" id="KW-0539">Nucleus</keyword>
<dbReference type="FunFam" id="3.30.160.60:FF:002343">
    <property type="entry name" value="Zinc finger protein 33A"/>
    <property type="match status" value="1"/>
</dbReference>
<evidence type="ECO:0000256" key="5">
    <source>
        <dbReference type="ARBA" id="ARBA00023242"/>
    </source>
</evidence>